<accession>A0ABY9HBC3</accession>
<dbReference type="SUPFAM" id="SSF50249">
    <property type="entry name" value="Nucleic acid-binding proteins"/>
    <property type="match status" value="1"/>
</dbReference>
<evidence type="ECO:0000256" key="1">
    <source>
        <dbReference type="ARBA" id="ARBA00022555"/>
    </source>
</evidence>
<evidence type="ECO:0000259" key="4">
    <source>
        <dbReference type="PROSITE" id="PS50886"/>
    </source>
</evidence>
<dbReference type="Proteomes" id="UP001237011">
    <property type="component" value="Chromosome"/>
</dbReference>
<feature type="domain" description="TRNA-binding" evidence="4">
    <location>
        <begin position="85"/>
        <end position="191"/>
    </location>
</feature>
<keyword evidence="6" id="KW-1185">Reference proteome</keyword>
<dbReference type="RefSeq" id="WP_305937918.1">
    <property type="nucleotide sequence ID" value="NZ_CP132191.1"/>
</dbReference>
<gene>
    <name evidence="5" type="ORF">Q8852_04165</name>
</gene>
<sequence length="193" mass="21645">MILFNNLNKTFTNTSVIFVDSRIKKTNQIAKDDLVFFVDENHNISSINVLDNNKYYISDETKFGYITSKTLDLIQQKANELNLILSNEPKFIYGLIKERKAHPKSERLFVLQVHISPEKEIQLVTNTLDSQEGKVVVLALPGSVTKAGTDVVAGEIMGVKSYGMLTGYQTLGFDKEGLIFGDASLIGKDFEFK</sequence>
<dbReference type="InterPro" id="IPR037154">
    <property type="entry name" value="YtpR-like_sf"/>
</dbReference>
<keyword evidence="1 3" id="KW-0820">tRNA-binding</keyword>
<evidence type="ECO:0000256" key="3">
    <source>
        <dbReference type="PROSITE-ProRule" id="PRU00209"/>
    </source>
</evidence>
<dbReference type="Gene3D" id="3.30.1940.10">
    <property type="entry name" value="YtpR-like"/>
    <property type="match status" value="1"/>
</dbReference>
<dbReference type="PROSITE" id="PS50886">
    <property type="entry name" value="TRBD"/>
    <property type="match status" value="1"/>
</dbReference>
<dbReference type="NCBIfam" id="NF045867">
    <property type="entry name" value="PheT_Nterm_rel"/>
    <property type="match status" value="1"/>
</dbReference>
<proteinExistence type="predicted"/>
<keyword evidence="2 3" id="KW-0694">RNA-binding</keyword>
<evidence type="ECO:0000256" key="2">
    <source>
        <dbReference type="ARBA" id="ARBA00022884"/>
    </source>
</evidence>
<organism evidence="5 6">
    <name type="scientific">Mycoplasma seminis</name>
    <dbReference type="NCBI Taxonomy" id="512749"/>
    <lineage>
        <taxon>Bacteria</taxon>
        <taxon>Bacillati</taxon>
        <taxon>Mycoplasmatota</taxon>
        <taxon>Mollicutes</taxon>
        <taxon>Mycoplasmataceae</taxon>
        <taxon>Mycoplasma</taxon>
    </lineage>
</organism>
<evidence type="ECO:0000313" key="5">
    <source>
        <dbReference type="EMBL" id="WLP85485.1"/>
    </source>
</evidence>
<dbReference type="InterPro" id="IPR012340">
    <property type="entry name" value="NA-bd_OB-fold"/>
</dbReference>
<dbReference type="EMBL" id="CP132191">
    <property type="protein sequence ID" value="WLP85485.1"/>
    <property type="molecule type" value="Genomic_DNA"/>
</dbReference>
<dbReference type="InterPro" id="IPR002547">
    <property type="entry name" value="tRNA-bd_dom"/>
</dbReference>
<dbReference type="Gene3D" id="2.40.50.140">
    <property type="entry name" value="Nucleic acid-binding proteins"/>
    <property type="match status" value="1"/>
</dbReference>
<dbReference type="Pfam" id="PF01588">
    <property type="entry name" value="tRNA_bind"/>
    <property type="match status" value="1"/>
</dbReference>
<protein>
    <recommendedName>
        <fullName evidence="4">tRNA-binding domain-containing protein</fullName>
    </recommendedName>
</protein>
<evidence type="ECO:0000313" key="6">
    <source>
        <dbReference type="Proteomes" id="UP001237011"/>
    </source>
</evidence>
<name>A0ABY9HBC3_9MOLU</name>
<reference evidence="5" key="1">
    <citation type="submission" date="2023-08" db="EMBL/GenBank/DDBJ databases">
        <title>Complete genome sequence of Mycoplasma seminis 2200.</title>
        <authorList>
            <person name="Spergser J."/>
        </authorList>
    </citation>
    <scope>NUCLEOTIDE SEQUENCE [LARGE SCALE GENOMIC DNA]</scope>
    <source>
        <strain evidence="5">2200</strain>
    </source>
</reference>